<dbReference type="InterPro" id="IPR032675">
    <property type="entry name" value="LRR_dom_sf"/>
</dbReference>
<feature type="compositionally biased region" description="Basic residues" evidence="1">
    <location>
        <begin position="1"/>
        <end position="10"/>
    </location>
</feature>
<reference evidence="2 3" key="1">
    <citation type="journal article" date="2023" name="Proc. Natl. Acad. Sci. U.S.A.">
        <title>A global phylogenomic analysis of the shiitake genus Lentinula.</title>
        <authorList>
            <person name="Sierra-Patev S."/>
            <person name="Min B."/>
            <person name="Naranjo-Ortiz M."/>
            <person name="Looney B."/>
            <person name="Konkel Z."/>
            <person name="Slot J.C."/>
            <person name="Sakamoto Y."/>
            <person name="Steenwyk J.L."/>
            <person name="Rokas A."/>
            <person name="Carro J."/>
            <person name="Camarero S."/>
            <person name="Ferreira P."/>
            <person name="Molpeceres G."/>
            <person name="Ruiz-Duenas F.J."/>
            <person name="Serrano A."/>
            <person name="Henrissat B."/>
            <person name="Drula E."/>
            <person name="Hughes K.W."/>
            <person name="Mata J.L."/>
            <person name="Ishikawa N.K."/>
            <person name="Vargas-Isla R."/>
            <person name="Ushijima S."/>
            <person name="Smith C.A."/>
            <person name="Donoghue J."/>
            <person name="Ahrendt S."/>
            <person name="Andreopoulos W."/>
            <person name="He G."/>
            <person name="LaButti K."/>
            <person name="Lipzen A."/>
            <person name="Ng V."/>
            <person name="Riley R."/>
            <person name="Sandor L."/>
            <person name="Barry K."/>
            <person name="Martinez A.T."/>
            <person name="Xiao Y."/>
            <person name="Gibbons J.G."/>
            <person name="Terashima K."/>
            <person name="Grigoriev I.V."/>
            <person name="Hibbett D."/>
        </authorList>
    </citation>
    <scope>NUCLEOTIDE SEQUENCE [LARGE SCALE GENOMIC DNA]</scope>
    <source>
        <strain evidence="2 3">TFB7810</strain>
    </source>
</reference>
<dbReference type="GO" id="GO:0031146">
    <property type="term" value="P:SCF-dependent proteasomal ubiquitin-dependent protein catabolic process"/>
    <property type="evidence" value="ECO:0007669"/>
    <property type="project" value="TreeGrafter"/>
</dbReference>
<dbReference type="PANTHER" id="PTHR13318">
    <property type="entry name" value="PARTNER OF PAIRED, ISOFORM B-RELATED"/>
    <property type="match status" value="1"/>
</dbReference>
<keyword evidence="3" id="KW-1185">Reference proteome</keyword>
<comment type="caution">
    <text evidence="2">The sequence shown here is derived from an EMBL/GenBank/DDBJ whole genome shotgun (WGS) entry which is preliminary data.</text>
</comment>
<evidence type="ECO:0000313" key="2">
    <source>
        <dbReference type="EMBL" id="KAJ3750162.1"/>
    </source>
</evidence>
<dbReference type="SMART" id="SM00367">
    <property type="entry name" value="LRR_CC"/>
    <property type="match status" value="6"/>
</dbReference>
<name>A0A9W8PAA8_9AGAR</name>
<dbReference type="EMBL" id="JANVFU010000001">
    <property type="protein sequence ID" value="KAJ3750162.1"/>
    <property type="molecule type" value="Genomic_DNA"/>
</dbReference>
<organism evidence="2 3">
    <name type="scientific">Lentinula detonsa</name>
    <dbReference type="NCBI Taxonomy" id="2804962"/>
    <lineage>
        <taxon>Eukaryota</taxon>
        <taxon>Fungi</taxon>
        <taxon>Dikarya</taxon>
        <taxon>Basidiomycota</taxon>
        <taxon>Agaricomycotina</taxon>
        <taxon>Agaricomycetes</taxon>
        <taxon>Agaricomycetidae</taxon>
        <taxon>Agaricales</taxon>
        <taxon>Marasmiineae</taxon>
        <taxon>Omphalotaceae</taxon>
        <taxon>Lentinula</taxon>
    </lineage>
</organism>
<evidence type="ECO:0000313" key="3">
    <source>
        <dbReference type="Proteomes" id="UP001142393"/>
    </source>
</evidence>
<gene>
    <name evidence="2" type="ORF">DFH05DRAFT_1455251</name>
</gene>
<dbReference type="Proteomes" id="UP001142393">
    <property type="component" value="Unassembled WGS sequence"/>
</dbReference>
<proteinExistence type="predicted"/>
<protein>
    <submittedName>
        <fullName evidence="2">RNI-like protein</fullName>
    </submittedName>
</protein>
<sequence>MPSRPTKRSRTEHVPPFGSTSDLGNAAFQVNEPSYRTLPLTVLPSLVTLCDQRFVSCFKKLRENNSLWENRISRQLQLLPDSVLPKLFALLKKAHPGYLPHEIIVTYFMRGSNLSLSSDSLPGANKGTIMAIPRLNPQVCDLDISGFNKIADDAFAKVIAELHSLRSLVLRKCTKVGSKTITAIVKSCPKICSLNLSETSVSPAAMAELLVAHGNQLEVLKIAGLERWTDATFMAQLHPQVKDQEVSMPKLQTLKLRGLQLSDSSIDFLVSLSPNLRRLDISFTATKRPILFTSRKDIFGACAHLSAPRLEKLSLTSTPVAVSDLLQTISSLSNLRTLSLGALGATGSMGVASATTLNDVTLPKLTSALQSFSNLRSVNLVSNTRLSKTALFDFIQRVGRNCLVSNLKYLNLAGITAMRSEALAALLPLDGTHPALETLILNNTSVGDDSGAYIACCCNLVRLEVEGTKFTRDGLFSIIDACPKLQILNLTSCRGVKIADRRRFFEVDSFPSLYQ</sequence>
<dbReference type="GO" id="GO:0019005">
    <property type="term" value="C:SCF ubiquitin ligase complex"/>
    <property type="evidence" value="ECO:0007669"/>
    <property type="project" value="TreeGrafter"/>
</dbReference>
<feature type="region of interest" description="Disordered" evidence="1">
    <location>
        <begin position="1"/>
        <end position="20"/>
    </location>
</feature>
<evidence type="ECO:0000256" key="1">
    <source>
        <dbReference type="SAM" id="MobiDB-lite"/>
    </source>
</evidence>
<dbReference type="InterPro" id="IPR006553">
    <property type="entry name" value="Leu-rich_rpt_Cys-con_subtyp"/>
</dbReference>
<dbReference type="AlphaFoldDB" id="A0A9W8PAA8"/>
<dbReference type="Gene3D" id="3.80.10.10">
    <property type="entry name" value="Ribonuclease Inhibitor"/>
    <property type="match status" value="2"/>
</dbReference>
<accession>A0A9W8PAA8</accession>
<dbReference type="SUPFAM" id="SSF52047">
    <property type="entry name" value="RNI-like"/>
    <property type="match status" value="1"/>
</dbReference>